<feature type="region of interest" description="Disordered" evidence="2">
    <location>
        <begin position="198"/>
        <end position="256"/>
    </location>
</feature>
<sequence length="376" mass="43956">MDPGRRTNPSYLKYPAHDSRGAESQEATEEQADGSESASASAPAHERSETNHQQPNYAGGYTVIPPNESRRTKLQRMVQKEEEDLQRWRETHRAGPINLSPARLGGAVSLAEARQKQFVDLRQSKLRKKLKQEDMERKMREAAEEEVRKMKAIQREKAIKLEEKKKLEEQKRREQYRQDHQVKTQQFLQRFERSFPMAASSSLPTSSWGRAREHREAQRAEEEGFLMQMKEEQRRKSEILEEKQKQLEEQRERDVDAERRRVNATFLDRLQGKNESSKEVQPPHLPLEELDVRDLQSCEFQIPTTSSRPHLHQVPVTLPQLDPPQVQRDKAKGEETDHEWAVMKLLIRFPSCEREFLQDIVAQCNGDYQQACSLLE</sequence>
<reference evidence="3 4" key="1">
    <citation type="submission" date="2019-04" db="EMBL/GenBank/DDBJ databases">
        <authorList>
            <consortium name="Wellcome Sanger Institute Data Sharing"/>
        </authorList>
    </citation>
    <scope>NUCLEOTIDE SEQUENCE [LARGE SCALE GENOMIC DNA]</scope>
</reference>
<feature type="region of interest" description="Disordered" evidence="2">
    <location>
        <begin position="1"/>
        <end position="103"/>
    </location>
</feature>
<organism evidence="3 4">
    <name type="scientific">Scleropages formosus</name>
    <name type="common">Asian bonytongue</name>
    <name type="synonym">Osteoglossum formosum</name>
    <dbReference type="NCBI Taxonomy" id="113540"/>
    <lineage>
        <taxon>Eukaryota</taxon>
        <taxon>Metazoa</taxon>
        <taxon>Chordata</taxon>
        <taxon>Craniata</taxon>
        <taxon>Vertebrata</taxon>
        <taxon>Euteleostomi</taxon>
        <taxon>Actinopterygii</taxon>
        <taxon>Neopterygii</taxon>
        <taxon>Teleostei</taxon>
        <taxon>Osteoglossocephala</taxon>
        <taxon>Osteoglossomorpha</taxon>
        <taxon>Osteoglossiformes</taxon>
        <taxon>Osteoglossidae</taxon>
        <taxon>Scleropages</taxon>
    </lineage>
</organism>
<name>A0A8C9RBF9_SCLFO</name>
<accession>A0A8C9RBF9</accession>
<proteinExistence type="predicted"/>
<reference evidence="3" key="2">
    <citation type="submission" date="2025-08" db="UniProtKB">
        <authorList>
            <consortium name="Ensembl"/>
        </authorList>
    </citation>
    <scope>IDENTIFICATION</scope>
</reference>
<feature type="compositionally biased region" description="Basic and acidic residues" evidence="2">
    <location>
        <begin position="229"/>
        <end position="256"/>
    </location>
</feature>
<feature type="compositionally biased region" description="Polar residues" evidence="2">
    <location>
        <begin position="199"/>
        <end position="208"/>
    </location>
</feature>
<dbReference type="CTD" id="94240"/>
<reference evidence="3" key="3">
    <citation type="submission" date="2025-09" db="UniProtKB">
        <authorList>
            <consortium name="Ensembl"/>
        </authorList>
    </citation>
    <scope>IDENTIFICATION</scope>
</reference>
<dbReference type="PANTHER" id="PTHR22529:SF1">
    <property type="entry name" value="EPITHELIAL-STROMAL INTERACTION PROTEIN 1"/>
    <property type="match status" value="1"/>
</dbReference>
<dbReference type="KEGG" id="sfm:108920511"/>
<gene>
    <name evidence="3" type="primary">EPSTI1</name>
    <name evidence="3" type="synonym">epsti1</name>
</gene>
<feature type="coiled-coil region" evidence="1">
    <location>
        <begin position="125"/>
        <end position="179"/>
    </location>
</feature>
<dbReference type="Proteomes" id="UP000694397">
    <property type="component" value="Chromosome 14"/>
</dbReference>
<feature type="compositionally biased region" description="Low complexity" evidence="2">
    <location>
        <begin position="34"/>
        <end position="43"/>
    </location>
</feature>
<dbReference type="GeneTree" id="ENSGT00390000013820"/>
<feature type="compositionally biased region" description="Basic and acidic residues" evidence="2">
    <location>
        <begin position="210"/>
        <end position="222"/>
    </location>
</feature>
<protein>
    <submittedName>
        <fullName evidence="3">Epithelial stromal interaction 1</fullName>
    </submittedName>
</protein>
<evidence type="ECO:0000256" key="1">
    <source>
        <dbReference type="SAM" id="Coils"/>
    </source>
</evidence>
<dbReference type="InterPro" id="IPR026185">
    <property type="entry name" value="EPSTI1"/>
</dbReference>
<evidence type="ECO:0000313" key="4">
    <source>
        <dbReference type="Proteomes" id="UP000694397"/>
    </source>
</evidence>
<evidence type="ECO:0000313" key="3">
    <source>
        <dbReference type="Ensembl" id="ENSSFOP00015009079.1"/>
    </source>
</evidence>
<keyword evidence="4" id="KW-1185">Reference proteome</keyword>
<dbReference type="Ensembl" id="ENSSFOT00015009204.2">
    <property type="protein sequence ID" value="ENSSFOP00015009079.1"/>
    <property type="gene ID" value="ENSSFOG00015005909.2"/>
</dbReference>
<dbReference type="OrthoDB" id="10053624at2759"/>
<evidence type="ECO:0000256" key="2">
    <source>
        <dbReference type="SAM" id="MobiDB-lite"/>
    </source>
</evidence>
<dbReference type="AlphaFoldDB" id="A0A8C9RBF9"/>
<dbReference type="RefSeq" id="XP_018584808.1">
    <property type="nucleotide sequence ID" value="XM_018729292.2"/>
</dbReference>
<dbReference type="PANTHER" id="PTHR22529">
    <property type="entry name" value="EPITHELIAL-STROMAL INTERACTION PROTEIN 1"/>
    <property type="match status" value="1"/>
</dbReference>
<dbReference type="GeneID" id="108920511"/>
<keyword evidence="1" id="KW-0175">Coiled coil</keyword>